<name>A0ABQ4Q8V4_9BURK</name>
<comment type="caution">
    <text evidence="4">The sequence shown here is derived from an EMBL/GenBank/DDBJ whole genome shotgun (WGS) entry which is preliminary data.</text>
</comment>
<dbReference type="InterPro" id="IPR036856">
    <property type="entry name" value="Ald_Oxase/Xan_DH_a/b_sf"/>
</dbReference>
<keyword evidence="2" id="KW-0560">Oxidoreductase</keyword>
<dbReference type="NCBIfam" id="TIGR02965">
    <property type="entry name" value="xanthine_xdhB"/>
    <property type="match status" value="1"/>
</dbReference>
<dbReference type="Pfam" id="PF01315">
    <property type="entry name" value="Ald_Xan_dh_C"/>
    <property type="match status" value="1"/>
</dbReference>
<protein>
    <submittedName>
        <fullName evidence="4">Xanthine dehydrogenase large subunit</fullName>
    </submittedName>
</protein>
<dbReference type="InterPro" id="IPR000674">
    <property type="entry name" value="Ald_Oxase/Xan_DH_a/b"/>
</dbReference>
<keyword evidence="1" id="KW-0500">Molybdenum</keyword>
<sequence length="782" mass="84944">MNKPEPITAIAPAVPDTWAEVGKPHPHESARLHVLGEATYTDDIPELHGTLHAALGLSQKAHAKLRGIDLSAVSQAEGVVAVYTARDIPGMNDCGPIIHDDPILADGVVQYVGQPVFIVVADTHDHARRAARLAKIDYEELPAILTPQEAKRAQSFVLPPMHLARGDFRRAFEQAPHRLRGELHVGGQEQFYLEGQISYAVPKEDNGMHVWCSTQHPSEMQHVVAHALGLHSHHVTVECRRMGGGFGGKESQSALWAACAAISAARLKRPVKLRPDRDDDMLVTGKRHCFHYEYEIGYGDDGRILAAKVEMVSRAGFSADLSGPVATRAVCHFDNAYYLSDVDILAMCGKTNTQSNTAFRGFGGPQGAIAIEYVIDEIARNLSMDPLDVRRANFYGRSDEEGRNVTPYGQKVIDNVIHELVAQLEADSGYRERRAATRAFNAASPVLKKGIAITPVKFGISFNLPHLNQAGALVHVYVDGSVLVNHGGTEMGQGINTKVAQVVAHELGLDLSRVRATATDTSKVANTSATAASTGADLNGKAAQDAARRIRERLTGFASAHYQVAPEQVRFADNQVFFGDRAEPFPAFIRHAYNARVQLWSDGFYATPGLSWDAATMSGNPFYYFAYGAAVAEVVVDTLTGEWKLLRADALYDAGKSLNPAIDIGQVEGAFIQGMGWLTTEELWWNASGKLMTHAPSTYKIPAISDCPEQFHVKLFENVNPADSIHRSKAVGEPPLLLPFSVFFAIRDAIAAVGDYRHNPPLQAPATCEAILDAVEAVRAAP</sequence>
<gene>
    <name evidence="4" type="primary">xdhB</name>
    <name evidence="4" type="ORF">NCCP691_36550</name>
</gene>
<evidence type="ECO:0000256" key="1">
    <source>
        <dbReference type="ARBA" id="ARBA00022505"/>
    </source>
</evidence>
<dbReference type="InterPro" id="IPR037165">
    <property type="entry name" value="AldOxase/xan_DH_Mopterin-bd_sf"/>
</dbReference>
<feature type="domain" description="Aldehyde oxidase/xanthine dehydrogenase a/b hammerhead" evidence="3">
    <location>
        <begin position="35"/>
        <end position="142"/>
    </location>
</feature>
<evidence type="ECO:0000256" key="2">
    <source>
        <dbReference type="ARBA" id="ARBA00023002"/>
    </source>
</evidence>
<keyword evidence="5" id="KW-1185">Reference proteome</keyword>
<accession>A0ABQ4Q8V4</accession>
<dbReference type="RefSeq" id="WP_220810057.1">
    <property type="nucleotide sequence ID" value="NZ_BPMK01000019.1"/>
</dbReference>
<evidence type="ECO:0000313" key="5">
    <source>
        <dbReference type="Proteomes" id="UP000887222"/>
    </source>
</evidence>
<dbReference type="Pfam" id="PF20256">
    <property type="entry name" value="MoCoBD_2"/>
    <property type="match status" value="1"/>
</dbReference>
<organism evidence="4 5">
    <name type="scientific">Noviherbaspirillum aridicola</name>
    <dbReference type="NCBI Taxonomy" id="2849687"/>
    <lineage>
        <taxon>Bacteria</taxon>
        <taxon>Pseudomonadati</taxon>
        <taxon>Pseudomonadota</taxon>
        <taxon>Betaproteobacteria</taxon>
        <taxon>Burkholderiales</taxon>
        <taxon>Oxalobacteraceae</taxon>
        <taxon>Noviherbaspirillum</taxon>
    </lineage>
</organism>
<dbReference type="Gene3D" id="3.30.365.10">
    <property type="entry name" value="Aldehyde oxidase/xanthine dehydrogenase, molybdopterin binding domain"/>
    <property type="match status" value="4"/>
</dbReference>
<dbReference type="Proteomes" id="UP000887222">
    <property type="component" value="Unassembled WGS sequence"/>
</dbReference>
<dbReference type="PANTHER" id="PTHR11908">
    <property type="entry name" value="XANTHINE DEHYDROGENASE"/>
    <property type="match status" value="1"/>
</dbReference>
<dbReference type="InterPro" id="IPR046867">
    <property type="entry name" value="AldOxase/xan_DH_MoCoBD2"/>
</dbReference>
<dbReference type="SUPFAM" id="SSF54665">
    <property type="entry name" value="CO dehydrogenase molybdoprotein N-domain-like"/>
    <property type="match status" value="1"/>
</dbReference>
<dbReference type="SMART" id="SM01008">
    <property type="entry name" value="Ald_Xan_dh_C"/>
    <property type="match status" value="1"/>
</dbReference>
<proteinExistence type="predicted"/>
<dbReference type="Gene3D" id="3.90.1170.50">
    <property type="entry name" value="Aldehyde oxidase/xanthine dehydrogenase, a/b hammerhead"/>
    <property type="match status" value="1"/>
</dbReference>
<reference evidence="4 5" key="1">
    <citation type="journal article" date="2022" name="Int. J. Syst. Evol. Microbiol.">
        <title>Noviherbaspirillum aridicola sp. nov., isolated from an arid soil in Pakistan.</title>
        <authorList>
            <person name="Khan I.U."/>
            <person name="Saqib M."/>
            <person name="Amin A."/>
            <person name="Hussain F."/>
            <person name="Li L."/>
            <person name="Liu Y.H."/>
            <person name="Fang B.Z."/>
            <person name="Ahmed I."/>
            <person name="Li W.J."/>
        </authorList>
    </citation>
    <scope>NUCLEOTIDE SEQUENCE [LARGE SCALE GENOMIC DNA]</scope>
    <source>
        <strain evidence="4 5">NCCP-691</strain>
    </source>
</reference>
<evidence type="ECO:0000259" key="3">
    <source>
        <dbReference type="SMART" id="SM01008"/>
    </source>
</evidence>
<dbReference type="EMBL" id="BPMK01000019">
    <property type="protein sequence ID" value="GIZ53641.1"/>
    <property type="molecule type" value="Genomic_DNA"/>
</dbReference>
<dbReference type="Pfam" id="PF02738">
    <property type="entry name" value="MoCoBD_1"/>
    <property type="match status" value="1"/>
</dbReference>
<evidence type="ECO:0000313" key="4">
    <source>
        <dbReference type="EMBL" id="GIZ53641.1"/>
    </source>
</evidence>
<dbReference type="PANTHER" id="PTHR11908:SF132">
    <property type="entry name" value="ALDEHYDE OXIDASE 1-RELATED"/>
    <property type="match status" value="1"/>
</dbReference>
<dbReference type="InterPro" id="IPR014309">
    <property type="entry name" value="Xanthine_DH_Mopterin-bd_su"/>
</dbReference>
<dbReference type="InterPro" id="IPR016208">
    <property type="entry name" value="Ald_Oxase/xanthine_DH-like"/>
</dbReference>
<dbReference type="InterPro" id="IPR008274">
    <property type="entry name" value="AldOxase/xan_DH_MoCoBD1"/>
</dbReference>
<dbReference type="SUPFAM" id="SSF56003">
    <property type="entry name" value="Molybdenum cofactor-binding domain"/>
    <property type="match status" value="1"/>
</dbReference>